<dbReference type="InParanoid" id="G0NAA5"/>
<dbReference type="AlphaFoldDB" id="G0NAA5"/>
<dbReference type="eggNOG" id="ENOG502THDC">
    <property type="taxonomic scope" value="Eukaryota"/>
</dbReference>
<dbReference type="InterPro" id="IPR019428">
    <property type="entry name" value="7TM_GPCR_serpentine_rcpt_Str"/>
</dbReference>
<name>G0NAA5_CAEBE</name>
<dbReference type="HOGENOM" id="CLU_115235_1_0_1"/>
<gene>
    <name evidence="2" type="ORF">CAEBREN_32519</name>
</gene>
<dbReference type="EMBL" id="GL379854">
    <property type="protein sequence ID" value="EGT56136.1"/>
    <property type="molecule type" value="Genomic_DNA"/>
</dbReference>
<dbReference type="PANTHER" id="PTHR22943">
    <property type="entry name" value="7-TRANSMEMBRANE DOMAIN RECEPTOR C.ELEGANS"/>
    <property type="match status" value="1"/>
</dbReference>
<keyword evidence="1" id="KW-0472">Membrane</keyword>
<proteinExistence type="predicted"/>
<dbReference type="OrthoDB" id="5825975at2759"/>
<keyword evidence="1" id="KW-1133">Transmembrane helix</keyword>
<feature type="transmembrane region" description="Helical" evidence="1">
    <location>
        <begin position="80"/>
        <end position="108"/>
    </location>
</feature>
<accession>G0NAA5</accession>
<dbReference type="PANTHER" id="PTHR22943:SF35">
    <property type="entry name" value="SEVEN TM RECEPTOR"/>
    <property type="match status" value="1"/>
</dbReference>
<evidence type="ECO:0000313" key="2">
    <source>
        <dbReference type="EMBL" id="EGT56136.1"/>
    </source>
</evidence>
<sequence length="115" mass="12987">MNNELVEITEKVCAFLAFFTNSIILLLIIFKSPKTLGTYKYLMIYISLFEVFYAVLNLLSPSQVFTLGSGFLVVMDQKNAILPVGVCILLYFTMFGTSLANFGVHFIYRYLVVTG</sequence>
<reference evidence="3" key="1">
    <citation type="submission" date="2011-07" db="EMBL/GenBank/DDBJ databases">
        <authorList>
            <consortium name="Caenorhabditis brenneri Sequencing and Analysis Consortium"/>
            <person name="Wilson R.K."/>
        </authorList>
    </citation>
    <scope>NUCLEOTIDE SEQUENCE [LARGE SCALE GENOMIC DNA]</scope>
    <source>
        <strain evidence="3">PB2801</strain>
    </source>
</reference>
<evidence type="ECO:0000256" key="1">
    <source>
        <dbReference type="SAM" id="Phobius"/>
    </source>
</evidence>
<protein>
    <recommendedName>
        <fullName evidence="4">G-protein coupled receptors family 1 profile domain-containing protein</fullName>
    </recommendedName>
</protein>
<feature type="transmembrane region" description="Helical" evidence="1">
    <location>
        <begin position="12"/>
        <end position="30"/>
    </location>
</feature>
<dbReference type="GO" id="GO:0042048">
    <property type="term" value="P:olfactory behavior"/>
    <property type="evidence" value="ECO:0007669"/>
    <property type="project" value="TreeGrafter"/>
</dbReference>
<evidence type="ECO:0008006" key="4">
    <source>
        <dbReference type="Google" id="ProtNLM"/>
    </source>
</evidence>
<keyword evidence="3" id="KW-1185">Reference proteome</keyword>
<organism evidence="3">
    <name type="scientific">Caenorhabditis brenneri</name>
    <name type="common">Nematode worm</name>
    <dbReference type="NCBI Taxonomy" id="135651"/>
    <lineage>
        <taxon>Eukaryota</taxon>
        <taxon>Metazoa</taxon>
        <taxon>Ecdysozoa</taxon>
        <taxon>Nematoda</taxon>
        <taxon>Chromadorea</taxon>
        <taxon>Rhabditida</taxon>
        <taxon>Rhabditina</taxon>
        <taxon>Rhabditomorpha</taxon>
        <taxon>Rhabditoidea</taxon>
        <taxon>Rhabditidae</taxon>
        <taxon>Peloderinae</taxon>
        <taxon>Caenorhabditis</taxon>
    </lineage>
</organism>
<dbReference type="GO" id="GO:0038022">
    <property type="term" value="F:G protein-coupled olfactory receptor activity"/>
    <property type="evidence" value="ECO:0007669"/>
    <property type="project" value="TreeGrafter"/>
</dbReference>
<dbReference type="GO" id="GO:0005886">
    <property type="term" value="C:plasma membrane"/>
    <property type="evidence" value="ECO:0007669"/>
    <property type="project" value="TreeGrafter"/>
</dbReference>
<dbReference type="Pfam" id="PF10326">
    <property type="entry name" value="7TM_GPCR_Str"/>
    <property type="match status" value="1"/>
</dbReference>
<evidence type="ECO:0000313" key="3">
    <source>
        <dbReference type="Proteomes" id="UP000008068"/>
    </source>
</evidence>
<dbReference type="Proteomes" id="UP000008068">
    <property type="component" value="Unassembled WGS sequence"/>
</dbReference>
<keyword evidence="1" id="KW-0812">Transmembrane</keyword>